<dbReference type="SUPFAM" id="SSF89447">
    <property type="entry name" value="AbrB/MazE/MraZ-like"/>
    <property type="match status" value="1"/>
</dbReference>
<dbReference type="PROSITE" id="PS51740">
    <property type="entry name" value="SPOVT_ABRB"/>
    <property type="match status" value="1"/>
</dbReference>
<dbReference type="Gene3D" id="2.10.260.10">
    <property type="match status" value="1"/>
</dbReference>
<dbReference type="InterPro" id="IPR052731">
    <property type="entry name" value="B_subtilis_Trans_State_Reg"/>
</dbReference>
<protein>
    <submittedName>
        <fullName evidence="3">Transcriptional pleiotropic regulator of transition state genes</fullName>
    </submittedName>
</protein>
<dbReference type="PANTHER" id="PTHR36432">
    <property type="match status" value="1"/>
</dbReference>
<feature type="domain" description="SpoVT-AbrB" evidence="2">
    <location>
        <begin position="5"/>
        <end position="50"/>
    </location>
</feature>
<dbReference type="InterPro" id="IPR007159">
    <property type="entry name" value="SpoVT-AbrB_dom"/>
</dbReference>
<gene>
    <name evidence="3" type="ORF">SAMN05421736_104175</name>
</gene>
<keyword evidence="1" id="KW-0238">DNA-binding</keyword>
<sequence>MKSIGIVRKVDELGRIVIPMELRRTLNINIKDPIEIYVENEKIILKKYQANMACDVTGEITNQNEVFLDGKLVLSPEGKAKLLKALTK</sequence>
<dbReference type="InterPro" id="IPR037914">
    <property type="entry name" value="SpoVT-AbrB_sf"/>
</dbReference>
<accession>A0A1H3NRG2</accession>
<dbReference type="EMBL" id="FNPI01000004">
    <property type="protein sequence ID" value="SDY91482.1"/>
    <property type="molecule type" value="Genomic_DNA"/>
</dbReference>
<dbReference type="SMART" id="SM00966">
    <property type="entry name" value="SpoVT_AbrB"/>
    <property type="match status" value="1"/>
</dbReference>
<proteinExistence type="predicted"/>
<dbReference type="PANTHER" id="PTHR36432:SF4">
    <property type="entry name" value="TRANSITION STATE REGULATOR ABH-RELATED"/>
    <property type="match status" value="1"/>
</dbReference>
<dbReference type="Pfam" id="PF18277">
    <property type="entry name" value="AbrB_C"/>
    <property type="match status" value="1"/>
</dbReference>
<dbReference type="NCBIfam" id="TIGR01439">
    <property type="entry name" value="lp_hng_hel_AbrB"/>
    <property type="match status" value="1"/>
</dbReference>
<dbReference type="Pfam" id="PF04014">
    <property type="entry name" value="MazE_antitoxin"/>
    <property type="match status" value="1"/>
</dbReference>
<evidence type="ECO:0000313" key="3">
    <source>
        <dbReference type="EMBL" id="SDY91482.1"/>
    </source>
</evidence>
<evidence type="ECO:0000313" key="4">
    <source>
        <dbReference type="Proteomes" id="UP000198935"/>
    </source>
</evidence>
<name>A0A1H3NRG2_9BACI</name>
<evidence type="ECO:0000256" key="1">
    <source>
        <dbReference type="PROSITE-ProRule" id="PRU01076"/>
    </source>
</evidence>
<dbReference type="GO" id="GO:0003677">
    <property type="term" value="F:DNA binding"/>
    <property type="evidence" value="ECO:0007669"/>
    <property type="project" value="UniProtKB-UniRule"/>
</dbReference>
<reference evidence="4" key="1">
    <citation type="submission" date="2016-10" db="EMBL/GenBank/DDBJ databases">
        <authorList>
            <person name="Varghese N."/>
            <person name="Submissions S."/>
        </authorList>
    </citation>
    <scope>NUCLEOTIDE SEQUENCE [LARGE SCALE GENOMIC DNA]</scope>
    <source>
        <strain evidence="4">SP</strain>
    </source>
</reference>
<dbReference type="AlphaFoldDB" id="A0A1H3NRG2"/>
<organism evidence="3 4">
    <name type="scientific">Evansella caseinilytica</name>
    <dbReference type="NCBI Taxonomy" id="1503961"/>
    <lineage>
        <taxon>Bacteria</taxon>
        <taxon>Bacillati</taxon>
        <taxon>Bacillota</taxon>
        <taxon>Bacilli</taxon>
        <taxon>Bacillales</taxon>
        <taxon>Bacillaceae</taxon>
        <taxon>Evansella</taxon>
    </lineage>
</organism>
<keyword evidence="4" id="KW-1185">Reference proteome</keyword>
<dbReference type="Proteomes" id="UP000198935">
    <property type="component" value="Unassembled WGS sequence"/>
</dbReference>
<evidence type="ECO:0000259" key="2">
    <source>
        <dbReference type="PROSITE" id="PS51740"/>
    </source>
</evidence>
<dbReference type="InterPro" id="IPR040678">
    <property type="entry name" value="AbrB_C"/>
</dbReference>
<dbReference type="STRING" id="1503961.SAMN05421736_104175"/>
<dbReference type="OrthoDB" id="9782993at2"/>